<dbReference type="EC" id="2.5.1.78" evidence="3 7"/>
<dbReference type="Proteomes" id="UP000264071">
    <property type="component" value="Unassembled WGS sequence"/>
</dbReference>
<dbReference type="GO" id="GO:0009231">
    <property type="term" value="P:riboflavin biosynthetic process"/>
    <property type="evidence" value="ECO:0007669"/>
    <property type="project" value="UniProtKB-UniRule"/>
</dbReference>
<dbReference type="GO" id="GO:0009349">
    <property type="term" value="C:riboflavin synthase complex"/>
    <property type="evidence" value="ECO:0007669"/>
    <property type="project" value="UniProtKB-UniRule"/>
</dbReference>
<dbReference type="CDD" id="cd09209">
    <property type="entry name" value="Lumazine_synthase-I"/>
    <property type="match status" value="1"/>
</dbReference>
<gene>
    <name evidence="7" type="primary">ribH</name>
    <name evidence="8" type="ORF">DGD08_02980</name>
</gene>
<dbReference type="NCBIfam" id="TIGR00114">
    <property type="entry name" value="lumazine-synth"/>
    <property type="match status" value="1"/>
</dbReference>
<dbReference type="GO" id="GO:0000906">
    <property type="term" value="F:6,7-dimethyl-8-ribityllumazine synthase activity"/>
    <property type="evidence" value="ECO:0007669"/>
    <property type="project" value="UniProtKB-UniRule"/>
</dbReference>
<dbReference type="Pfam" id="PF00885">
    <property type="entry name" value="DMRL_synthase"/>
    <property type="match status" value="1"/>
</dbReference>
<feature type="active site" description="Proton donor" evidence="7">
    <location>
        <position position="88"/>
    </location>
</feature>
<dbReference type="SUPFAM" id="SSF52121">
    <property type="entry name" value="Lumazine synthase"/>
    <property type="match status" value="1"/>
</dbReference>
<reference evidence="8 9" key="1">
    <citation type="journal article" date="2018" name="Nat. Biotechnol.">
        <title>A standardized bacterial taxonomy based on genome phylogeny substantially revises the tree of life.</title>
        <authorList>
            <person name="Parks D.H."/>
            <person name="Chuvochina M."/>
            <person name="Waite D.W."/>
            <person name="Rinke C."/>
            <person name="Skarshewski A."/>
            <person name="Chaumeil P.A."/>
            <person name="Hugenholtz P."/>
        </authorList>
    </citation>
    <scope>NUCLEOTIDE SEQUENCE [LARGE SCALE GENOMIC DNA]</scope>
    <source>
        <strain evidence="8">UBA8844</strain>
    </source>
</reference>
<feature type="binding site" evidence="7">
    <location>
        <begin position="80"/>
        <end position="82"/>
    </location>
    <ligand>
        <name>5-amino-6-(D-ribitylamino)uracil</name>
        <dbReference type="ChEBI" id="CHEBI:15934"/>
    </ligand>
</feature>
<dbReference type="SMR" id="A0A3D4V773"/>
<dbReference type="PANTHER" id="PTHR21058:SF0">
    <property type="entry name" value="6,7-DIMETHYL-8-RIBITYLLUMAZINE SYNTHASE"/>
    <property type="match status" value="1"/>
</dbReference>
<comment type="pathway">
    <text evidence="1 7">Cofactor biosynthesis; riboflavin biosynthesis; riboflavin from 2-hydroxy-3-oxobutyl phosphate and 5-amino-6-(D-ribitylamino)uracil: step 1/2.</text>
</comment>
<comment type="function">
    <text evidence="7">Catalyzes the formation of 6,7-dimethyl-8-ribityllumazine by condensation of 5-amino-6-(D-ribitylamino)uracil with 3,4-dihydroxy-2-butanone 4-phosphate. This is the penultimate step in the biosynthesis of riboflavin.</text>
</comment>
<evidence type="ECO:0000313" key="9">
    <source>
        <dbReference type="Proteomes" id="UP000264071"/>
    </source>
</evidence>
<feature type="binding site" evidence="7">
    <location>
        <position position="127"/>
    </location>
    <ligand>
        <name>(2S)-2-hydroxy-3-oxobutyl phosphate</name>
        <dbReference type="ChEBI" id="CHEBI:58830"/>
    </ligand>
</feature>
<comment type="similarity">
    <text evidence="2 7">Belongs to the DMRL synthase family.</text>
</comment>
<feature type="binding site" evidence="7">
    <location>
        <position position="22"/>
    </location>
    <ligand>
        <name>5-amino-6-(D-ribitylamino)uracil</name>
        <dbReference type="ChEBI" id="CHEBI:15934"/>
    </ligand>
</feature>
<proteinExistence type="inferred from homology"/>
<evidence type="ECO:0000256" key="1">
    <source>
        <dbReference type="ARBA" id="ARBA00004917"/>
    </source>
</evidence>
<dbReference type="EMBL" id="DPIY01000004">
    <property type="protein sequence ID" value="HCT56157.1"/>
    <property type="molecule type" value="Genomic_DNA"/>
</dbReference>
<keyword evidence="5 7" id="KW-0808">Transferase</keyword>
<dbReference type="InterPro" id="IPR036467">
    <property type="entry name" value="LS/RS_sf"/>
</dbReference>
<dbReference type="HAMAP" id="MF_00178">
    <property type="entry name" value="Lumazine_synth"/>
    <property type="match status" value="1"/>
</dbReference>
<evidence type="ECO:0000256" key="3">
    <source>
        <dbReference type="ARBA" id="ARBA00012664"/>
    </source>
</evidence>
<dbReference type="InterPro" id="IPR034964">
    <property type="entry name" value="LS"/>
</dbReference>
<feature type="binding site" evidence="7">
    <location>
        <begin position="56"/>
        <end position="58"/>
    </location>
    <ligand>
        <name>5-amino-6-(D-ribitylamino)uracil</name>
        <dbReference type="ChEBI" id="CHEBI:15934"/>
    </ligand>
</feature>
<dbReference type="InterPro" id="IPR002180">
    <property type="entry name" value="LS/RS"/>
</dbReference>
<accession>A0A3D4V773</accession>
<dbReference type="Gene3D" id="3.40.50.960">
    <property type="entry name" value="Lumazine/riboflavin synthase"/>
    <property type="match status" value="1"/>
</dbReference>
<feature type="binding site" evidence="7">
    <location>
        <position position="113"/>
    </location>
    <ligand>
        <name>5-amino-6-(D-ribitylamino)uracil</name>
        <dbReference type="ChEBI" id="CHEBI:15934"/>
    </ligand>
</feature>
<protein>
    <recommendedName>
        <fullName evidence="3 7">6,7-dimethyl-8-ribityllumazine synthase</fullName>
        <shortName evidence="7">DMRL synthase</shortName>
        <shortName evidence="7">LS</shortName>
        <shortName evidence="7">Lumazine synthase</shortName>
        <ecNumber evidence="3 7">2.5.1.78</ecNumber>
    </recommendedName>
</protein>
<dbReference type="UniPathway" id="UPA00275">
    <property type="reaction ID" value="UER00404"/>
</dbReference>
<name>A0A3D4V773_9BACT</name>
<dbReference type="AlphaFoldDB" id="A0A3D4V773"/>
<evidence type="ECO:0000256" key="7">
    <source>
        <dbReference type="HAMAP-Rule" id="MF_00178"/>
    </source>
</evidence>
<organism evidence="8 9">
    <name type="scientific">Gemmatimonas aurantiaca</name>
    <dbReference type="NCBI Taxonomy" id="173480"/>
    <lineage>
        <taxon>Bacteria</taxon>
        <taxon>Pseudomonadati</taxon>
        <taxon>Gemmatimonadota</taxon>
        <taxon>Gemmatimonadia</taxon>
        <taxon>Gemmatimonadales</taxon>
        <taxon>Gemmatimonadaceae</taxon>
        <taxon>Gemmatimonas</taxon>
    </lineage>
</organism>
<dbReference type="OMA" id="CQGVTQG"/>
<evidence type="ECO:0000313" key="8">
    <source>
        <dbReference type="EMBL" id="HCT56157.1"/>
    </source>
</evidence>
<evidence type="ECO:0000256" key="6">
    <source>
        <dbReference type="ARBA" id="ARBA00048785"/>
    </source>
</evidence>
<sequence>MAEFSGEPRGEGRRIVVVASRFNEGVTVPLAEGAVSALVGKGVAFDNIDVLWVPGAWELPVAVRRALSSERYDAAVAVGAVIRGDTPHFDIVAGETARGLMEASRDFDVPVTLGLLTTDTLEQAEARAGGVHGNKGADAALAALEVLDLFDRALPANDYDEDGE</sequence>
<evidence type="ECO:0000256" key="4">
    <source>
        <dbReference type="ARBA" id="ARBA00022619"/>
    </source>
</evidence>
<dbReference type="PANTHER" id="PTHR21058">
    <property type="entry name" value="6,7-DIMETHYL-8-RIBITYLLUMAZINE SYNTHASE DMRL SYNTHASE LUMAZINE SYNTHASE"/>
    <property type="match status" value="1"/>
</dbReference>
<comment type="catalytic activity">
    <reaction evidence="6 7">
        <text>(2S)-2-hydroxy-3-oxobutyl phosphate + 5-amino-6-(D-ribitylamino)uracil = 6,7-dimethyl-8-(1-D-ribityl)lumazine + phosphate + 2 H2O + H(+)</text>
        <dbReference type="Rhea" id="RHEA:26152"/>
        <dbReference type="ChEBI" id="CHEBI:15377"/>
        <dbReference type="ChEBI" id="CHEBI:15378"/>
        <dbReference type="ChEBI" id="CHEBI:15934"/>
        <dbReference type="ChEBI" id="CHEBI:43474"/>
        <dbReference type="ChEBI" id="CHEBI:58201"/>
        <dbReference type="ChEBI" id="CHEBI:58830"/>
        <dbReference type="EC" id="2.5.1.78"/>
    </reaction>
</comment>
<feature type="binding site" evidence="7">
    <location>
        <begin position="85"/>
        <end position="86"/>
    </location>
    <ligand>
        <name>(2S)-2-hydroxy-3-oxobutyl phosphate</name>
        <dbReference type="ChEBI" id="CHEBI:58830"/>
    </ligand>
</feature>
<dbReference type="GO" id="GO:0005829">
    <property type="term" value="C:cytosol"/>
    <property type="evidence" value="ECO:0007669"/>
    <property type="project" value="TreeGrafter"/>
</dbReference>
<evidence type="ECO:0000256" key="5">
    <source>
        <dbReference type="ARBA" id="ARBA00022679"/>
    </source>
</evidence>
<comment type="caution">
    <text evidence="8">The sequence shown here is derived from an EMBL/GenBank/DDBJ whole genome shotgun (WGS) entry which is preliminary data.</text>
</comment>
<evidence type="ECO:0000256" key="2">
    <source>
        <dbReference type="ARBA" id="ARBA00007424"/>
    </source>
</evidence>
<keyword evidence="4 7" id="KW-0686">Riboflavin biosynthesis</keyword>